<sequence>MPMPTSLFLALLFLSTFLHACDARLLKLCHSSRLESCMISPGFRMDQLKRSLDKSKSNEVSSVENVGIEILKGMKKLRRLAMELPVRDRDRDKDKDIDKVVNSEENEVGEDMVVMDYAQPHRKPPIHNRKP</sequence>
<dbReference type="InterPro" id="IPR049306">
    <property type="entry name" value="GLV1-2"/>
</dbReference>
<feature type="chain" id="PRO_5026752263" evidence="2">
    <location>
        <begin position="24"/>
        <end position="131"/>
    </location>
</feature>
<dbReference type="GeneID" id="111498521"/>
<reference evidence="4" key="1">
    <citation type="submission" date="2025-08" db="UniProtKB">
        <authorList>
            <consortium name="RefSeq"/>
        </authorList>
    </citation>
    <scope>IDENTIFICATION</scope>
    <source>
        <tissue evidence="4">Young leaves</tissue>
    </source>
</reference>
<evidence type="ECO:0000256" key="2">
    <source>
        <dbReference type="SAM" id="SignalP"/>
    </source>
</evidence>
<evidence type="ECO:0000256" key="1">
    <source>
        <dbReference type="SAM" id="MobiDB-lite"/>
    </source>
</evidence>
<proteinExistence type="predicted"/>
<feature type="region of interest" description="Disordered" evidence="1">
    <location>
        <begin position="110"/>
        <end position="131"/>
    </location>
</feature>
<dbReference type="RefSeq" id="XP_023005579.1">
    <property type="nucleotide sequence ID" value="XM_023149811.1"/>
</dbReference>
<dbReference type="KEGG" id="cmax:111498521"/>
<keyword evidence="2" id="KW-0732">Signal</keyword>
<feature type="compositionally biased region" description="Basic residues" evidence="1">
    <location>
        <begin position="120"/>
        <end position="131"/>
    </location>
</feature>
<dbReference type="AlphaFoldDB" id="A0A6J1KZM9"/>
<dbReference type="PANTHER" id="PTHR34961:SF7">
    <property type="entry name" value="TRANSMEMBRANE PROTEIN"/>
    <property type="match status" value="1"/>
</dbReference>
<dbReference type="PANTHER" id="PTHR34961">
    <property type="entry name" value="TRANSMEMBRANE PROTEIN"/>
    <property type="match status" value="1"/>
</dbReference>
<organism evidence="3 4">
    <name type="scientific">Cucurbita maxima</name>
    <name type="common">Pumpkin</name>
    <name type="synonym">Winter squash</name>
    <dbReference type="NCBI Taxonomy" id="3661"/>
    <lineage>
        <taxon>Eukaryota</taxon>
        <taxon>Viridiplantae</taxon>
        <taxon>Streptophyta</taxon>
        <taxon>Embryophyta</taxon>
        <taxon>Tracheophyta</taxon>
        <taxon>Spermatophyta</taxon>
        <taxon>Magnoliopsida</taxon>
        <taxon>eudicotyledons</taxon>
        <taxon>Gunneridae</taxon>
        <taxon>Pentapetalae</taxon>
        <taxon>rosids</taxon>
        <taxon>fabids</taxon>
        <taxon>Cucurbitales</taxon>
        <taxon>Cucurbitaceae</taxon>
        <taxon>Cucurbiteae</taxon>
        <taxon>Cucurbita</taxon>
    </lineage>
</organism>
<protein>
    <submittedName>
        <fullName evidence="4">Uncharacterized protein LOC111498521</fullName>
    </submittedName>
</protein>
<dbReference type="Pfam" id="PF21529">
    <property type="entry name" value="GLV1-2"/>
    <property type="match status" value="1"/>
</dbReference>
<dbReference type="Proteomes" id="UP000504608">
    <property type="component" value="Unplaced"/>
</dbReference>
<feature type="signal peptide" evidence="2">
    <location>
        <begin position="1"/>
        <end position="23"/>
    </location>
</feature>
<dbReference type="OrthoDB" id="1911637at2759"/>
<evidence type="ECO:0000313" key="3">
    <source>
        <dbReference type="Proteomes" id="UP000504608"/>
    </source>
</evidence>
<gene>
    <name evidence="4" type="primary">LOC111498521</name>
</gene>
<evidence type="ECO:0000313" key="4">
    <source>
        <dbReference type="RefSeq" id="XP_023005579.1"/>
    </source>
</evidence>
<keyword evidence="3" id="KW-1185">Reference proteome</keyword>
<accession>A0A6J1KZM9</accession>
<dbReference type="InterPro" id="IPR053313">
    <property type="entry name" value="RGF"/>
</dbReference>
<name>A0A6J1KZM9_CUCMA</name>